<keyword evidence="8" id="KW-0576">Peroxisome</keyword>
<evidence type="ECO:0000256" key="4">
    <source>
        <dbReference type="ARBA" id="ARBA00022752"/>
    </source>
</evidence>
<proteinExistence type="inferred from homology"/>
<name>A0A081R9Y6_SPHCR</name>
<dbReference type="PANTHER" id="PTHR43853:SF8">
    <property type="entry name" value="3-KETOACYL-COA THIOLASE, PEROXISOMAL"/>
    <property type="match status" value="1"/>
</dbReference>
<dbReference type="EC" id="2.3.1.16" evidence="10"/>
<dbReference type="InterPro" id="IPR020613">
    <property type="entry name" value="Thiolase_CS"/>
</dbReference>
<dbReference type="InterPro" id="IPR050215">
    <property type="entry name" value="Thiolase-like_sf_Thiolase"/>
</dbReference>
<dbReference type="InterPro" id="IPR002155">
    <property type="entry name" value="Thiolase"/>
</dbReference>
<dbReference type="GO" id="GO:0003988">
    <property type="term" value="F:acetyl-CoA C-acyltransferase activity"/>
    <property type="evidence" value="ECO:0007669"/>
    <property type="project" value="UniProtKB-EC"/>
</dbReference>
<dbReference type="PROSITE" id="PS00737">
    <property type="entry name" value="THIOLASE_2"/>
    <property type="match status" value="1"/>
</dbReference>
<dbReference type="InterPro" id="IPR020616">
    <property type="entry name" value="Thiolase_N"/>
</dbReference>
<dbReference type="InterPro" id="IPR020617">
    <property type="entry name" value="Thiolase_C"/>
</dbReference>
<keyword evidence="9 13" id="KW-0012">Acyltransferase</keyword>
<sequence length="394" mass="41024">MREAVIVSTARTPIGRAFKGAFNATKSPTLMAHSIRAAVDRAKIDPAEIDDVVLGTCLAAGTAGLNIGRLAALASGLPHSIAGQTLDRQCASGLMAVATAAKQVMVDGMDIVVAGGQENISALNGPLFKWGLQEADPQVKAHAEHAYMPMLETAELVSRRYGISREAQDAYSLESQRRTAAAQAAGRFDDEIIAVTATKAVTDKQSGEVRFEEVTLSKDEGNRPDTNAEGLAALPTVLEGGFITAGNASQLSDGSSACVVMDAGLARQRGLEPLGIYRGMAVAGVAPEEMGIGPVVAVPKLLAKHGLSVNDIGLWELNEAFACQVLHCRDVLGIDPELINVNGGGISIGHPYGMTGARMVGHALIEGRRRKARYAVVTMCVGGGMGAAGLFEIN</sequence>
<keyword evidence="7" id="KW-0443">Lipid metabolism</keyword>
<reference evidence="16 17" key="1">
    <citation type="submission" date="2014-02" db="EMBL/GenBank/DDBJ databases">
        <title>Whole genome sequence of Sphingobium chlorophenolicum NBRC 16172.</title>
        <authorList>
            <person name="Gan H.M."/>
            <person name="Gan H.Y."/>
            <person name="Chew T.H."/>
            <person name="Savka M.A."/>
        </authorList>
    </citation>
    <scope>NUCLEOTIDE SEQUENCE [LARGE SCALE GENOMIC DNA]</scope>
    <source>
        <strain evidence="16 17">NBRC 16172</strain>
    </source>
</reference>
<evidence type="ECO:0000256" key="11">
    <source>
        <dbReference type="ARBA" id="ARBA00037924"/>
    </source>
</evidence>
<dbReference type="RefSeq" id="WP_037455471.1">
    <property type="nucleotide sequence ID" value="NZ_JFHR01000056.1"/>
</dbReference>
<evidence type="ECO:0000256" key="7">
    <source>
        <dbReference type="ARBA" id="ARBA00023098"/>
    </source>
</evidence>
<dbReference type="InterPro" id="IPR020610">
    <property type="entry name" value="Thiolase_AS"/>
</dbReference>
<dbReference type="GO" id="GO:0006635">
    <property type="term" value="P:fatty acid beta-oxidation"/>
    <property type="evidence" value="ECO:0007669"/>
    <property type="project" value="TreeGrafter"/>
</dbReference>
<dbReference type="PIRSF" id="PIRSF000429">
    <property type="entry name" value="Ac-CoA_Ac_transf"/>
    <property type="match status" value="1"/>
</dbReference>
<dbReference type="GO" id="GO:0010124">
    <property type="term" value="P:phenylacetate catabolic process"/>
    <property type="evidence" value="ECO:0007669"/>
    <property type="project" value="TreeGrafter"/>
</dbReference>
<evidence type="ECO:0000256" key="8">
    <source>
        <dbReference type="ARBA" id="ARBA00023140"/>
    </source>
</evidence>
<feature type="active site" description="Proton acceptor" evidence="12">
    <location>
        <position position="380"/>
    </location>
</feature>
<dbReference type="EMBL" id="JFHR01000056">
    <property type="protein sequence ID" value="KEQ52009.1"/>
    <property type="molecule type" value="Genomic_DNA"/>
</dbReference>
<keyword evidence="5" id="KW-0276">Fatty acid metabolism</keyword>
<comment type="pathway">
    <text evidence="11">Metabolic intermediate biosynthesis; (R)-mevalonate biosynthesis; (R)-mevalonate from acetyl-CoA: step 1/3.</text>
</comment>
<dbReference type="eggNOG" id="COG0183">
    <property type="taxonomic scope" value="Bacteria"/>
</dbReference>
<feature type="domain" description="Thiolase N-terminal" evidence="14">
    <location>
        <begin position="5"/>
        <end position="262"/>
    </location>
</feature>
<dbReference type="PATRIC" id="fig|46429.4.peg.3680"/>
<comment type="similarity">
    <text evidence="2 13">Belongs to the thiolase-like superfamily. Thiolase family.</text>
</comment>
<evidence type="ECO:0000256" key="12">
    <source>
        <dbReference type="PIRSR" id="PIRSR000429-1"/>
    </source>
</evidence>
<dbReference type="GO" id="GO:0042619">
    <property type="term" value="P:poly-hydroxybutyrate biosynthetic process"/>
    <property type="evidence" value="ECO:0007669"/>
    <property type="project" value="UniProtKB-KW"/>
</dbReference>
<evidence type="ECO:0000259" key="14">
    <source>
        <dbReference type="Pfam" id="PF00108"/>
    </source>
</evidence>
<evidence type="ECO:0000256" key="10">
    <source>
        <dbReference type="ARBA" id="ARBA00024073"/>
    </source>
</evidence>
<dbReference type="Gene3D" id="3.40.47.10">
    <property type="match status" value="1"/>
</dbReference>
<dbReference type="CDD" id="cd00751">
    <property type="entry name" value="thiolase"/>
    <property type="match status" value="1"/>
</dbReference>
<organism evidence="16 17">
    <name type="scientific">Sphingobium chlorophenolicum</name>
    <dbReference type="NCBI Taxonomy" id="46429"/>
    <lineage>
        <taxon>Bacteria</taxon>
        <taxon>Pseudomonadati</taxon>
        <taxon>Pseudomonadota</taxon>
        <taxon>Alphaproteobacteria</taxon>
        <taxon>Sphingomonadales</taxon>
        <taxon>Sphingomonadaceae</taxon>
        <taxon>Sphingobium</taxon>
    </lineage>
</organism>
<keyword evidence="6" id="KW-0809">Transit peptide</keyword>
<evidence type="ECO:0000256" key="9">
    <source>
        <dbReference type="ARBA" id="ARBA00023315"/>
    </source>
</evidence>
<keyword evidence="4" id="KW-0583">PHB biosynthesis</keyword>
<dbReference type="PANTHER" id="PTHR43853">
    <property type="entry name" value="3-KETOACYL-COA THIOLASE, PEROXISOMAL"/>
    <property type="match status" value="1"/>
</dbReference>
<evidence type="ECO:0000313" key="17">
    <source>
        <dbReference type="Proteomes" id="UP000028411"/>
    </source>
</evidence>
<evidence type="ECO:0000313" key="16">
    <source>
        <dbReference type="EMBL" id="KEQ52009.1"/>
    </source>
</evidence>
<feature type="active site" description="Acyl-thioester intermediate" evidence="12">
    <location>
        <position position="90"/>
    </location>
</feature>
<accession>A0A081R9Y6</accession>
<dbReference type="OrthoDB" id="7181944at2"/>
<evidence type="ECO:0000256" key="5">
    <source>
        <dbReference type="ARBA" id="ARBA00022832"/>
    </source>
</evidence>
<evidence type="ECO:0000259" key="15">
    <source>
        <dbReference type="Pfam" id="PF02803"/>
    </source>
</evidence>
<gene>
    <name evidence="16" type="ORF">BV95_03693</name>
</gene>
<dbReference type="Pfam" id="PF02803">
    <property type="entry name" value="Thiolase_C"/>
    <property type="match status" value="1"/>
</dbReference>
<comment type="subcellular location">
    <subcellularLocation>
        <location evidence="1">Peroxisome</location>
    </subcellularLocation>
</comment>
<dbReference type="NCBIfam" id="TIGR01930">
    <property type="entry name" value="AcCoA-C-Actrans"/>
    <property type="match status" value="1"/>
</dbReference>
<feature type="active site" description="Proton acceptor" evidence="12">
    <location>
        <position position="350"/>
    </location>
</feature>
<evidence type="ECO:0000256" key="13">
    <source>
        <dbReference type="RuleBase" id="RU003557"/>
    </source>
</evidence>
<protein>
    <recommendedName>
        <fullName evidence="10">acetyl-CoA C-acyltransferase</fullName>
        <ecNumber evidence="10">2.3.1.16</ecNumber>
    </recommendedName>
</protein>
<dbReference type="PROSITE" id="PS00099">
    <property type="entry name" value="THIOLASE_3"/>
    <property type="match status" value="1"/>
</dbReference>
<dbReference type="AlphaFoldDB" id="A0A081R9Y6"/>
<comment type="caution">
    <text evidence="16">The sequence shown here is derived from an EMBL/GenBank/DDBJ whole genome shotgun (WGS) entry which is preliminary data.</text>
</comment>
<dbReference type="InterPro" id="IPR016039">
    <property type="entry name" value="Thiolase-like"/>
</dbReference>
<dbReference type="GO" id="GO:0005737">
    <property type="term" value="C:cytoplasm"/>
    <property type="evidence" value="ECO:0007669"/>
    <property type="project" value="UniProtKB-ARBA"/>
</dbReference>
<evidence type="ECO:0000256" key="6">
    <source>
        <dbReference type="ARBA" id="ARBA00022946"/>
    </source>
</evidence>
<keyword evidence="3 13" id="KW-0808">Transferase</keyword>
<feature type="domain" description="Thiolase C-terminal" evidence="15">
    <location>
        <begin position="272"/>
        <end position="392"/>
    </location>
</feature>
<evidence type="ECO:0000256" key="3">
    <source>
        <dbReference type="ARBA" id="ARBA00022679"/>
    </source>
</evidence>
<evidence type="ECO:0000256" key="2">
    <source>
        <dbReference type="ARBA" id="ARBA00010982"/>
    </source>
</evidence>
<dbReference type="Proteomes" id="UP000028411">
    <property type="component" value="Unassembled WGS sequence"/>
</dbReference>
<evidence type="ECO:0000256" key="1">
    <source>
        <dbReference type="ARBA" id="ARBA00004275"/>
    </source>
</evidence>
<dbReference type="SUPFAM" id="SSF53901">
    <property type="entry name" value="Thiolase-like"/>
    <property type="match status" value="2"/>
</dbReference>
<dbReference type="FunFam" id="3.40.47.10:FF:000010">
    <property type="entry name" value="Acetyl-CoA acetyltransferase (Thiolase)"/>
    <property type="match status" value="1"/>
</dbReference>
<dbReference type="Pfam" id="PF00108">
    <property type="entry name" value="Thiolase_N"/>
    <property type="match status" value="1"/>
</dbReference>